<dbReference type="InterPro" id="IPR001638">
    <property type="entry name" value="Solute-binding_3/MltF_N"/>
</dbReference>
<name>A0AB73BAH0_CORFL</name>
<dbReference type="PANTHER" id="PTHR35936:SF17">
    <property type="entry name" value="ARGININE-BINDING EXTRACELLULAR PROTEIN ARTP"/>
    <property type="match status" value="1"/>
</dbReference>
<reference evidence="3 4" key="1">
    <citation type="submission" date="2019-06" db="EMBL/GenBank/DDBJ databases">
        <title>Whole genome shotgun sequence of Corynebacterium flavescens NBRC 14136.</title>
        <authorList>
            <person name="Hosoyama A."/>
            <person name="Uohara A."/>
            <person name="Ohji S."/>
            <person name="Ichikawa N."/>
        </authorList>
    </citation>
    <scope>NUCLEOTIDE SEQUENCE [LARGE SCALE GENOMIC DNA]</scope>
    <source>
        <strain evidence="3 4">NBRC 14136</strain>
    </source>
</reference>
<dbReference type="PANTHER" id="PTHR35936">
    <property type="entry name" value="MEMBRANE-BOUND LYTIC MUREIN TRANSGLYCOSYLASE F"/>
    <property type="match status" value="1"/>
</dbReference>
<comment type="caution">
    <text evidence="3">The sequence shown here is derived from an EMBL/GenBank/DDBJ whole genome shotgun (WGS) entry which is preliminary data.</text>
</comment>
<sequence>MQCRMYTLKFSLESTWSTHMNVLGIGSRKARTGAEGNRKRLGVVAGIVAALSLTLAACSSGSSETASESPAADASQVGRTMDEIKESGSVRIGVFADKAPFGSIDQSGNYAGYDIVYGDRIGKDLGVDVEYVPVEAASRVEFLESGKVDIILANFTVTPERQEKVDFANPYMKVSLGVASPEDAPITKPEQLKDSKLVIVKGTTADSYLAANYPDADVQKFEQYTEVTNSLLDGRADGWVTDNTEALAWTGAQKGFTTGIASLGDEDTIAAAVAKGNTQLRDWLNQQLTDLAGEQFFHKDFDETLRPVYGDNISADELVVEGGKLS</sequence>
<gene>
    <name evidence="3" type="ORF">CFL01nite_22620</name>
</gene>
<evidence type="ECO:0000313" key="3">
    <source>
        <dbReference type="EMBL" id="GEB98767.1"/>
    </source>
</evidence>
<protein>
    <submittedName>
        <fullName evidence="3">Glutamate ABC transporter substrate-binding protein</fullName>
    </submittedName>
</protein>
<dbReference type="Proteomes" id="UP000315353">
    <property type="component" value="Unassembled WGS sequence"/>
</dbReference>
<dbReference type="SUPFAM" id="SSF53850">
    <property type="entry name" value="Periplasmic binding protein-like II"/>
    <property type="match status" value="1"/>
</dbReference>
<dbReference type="Pfam" id="PF00497">
    <property type="entry name" value="SBP_bac_3"/>
    <property type="match status" value="1"/>
</dbReference>
<organism evidence="3 4">
    <name type="scientific">Corynebacterium flavescens</name>
    <dbReference type="NCBI Taxonomy" id="28028"/>
    <lineage>
        <taxon>Bacteria</taxon>
        <taxon>Bacillati</taxon>
        <taxon>Actinomycetota</taxon>
        <taxon>Actinomycetes</taxon>
        <taxon>Mycobacteriales</taxon>
        <taxon>Corynebacteriaceae</taxon>
        <taxon>Corynebacterium</taxon>
    </lineage>
</organism>
<dbReference type="EMBL" id="BJNB01000051">
    <property type="protein sequence ID" value="GEB98767.1"/>
    <property type="molecule type" value="Genomic_DNA"/>
</dbReference>
<proteinExistence type="predicted"/>
<evidence type="ECO:0000313" key="4">
    <source>
        <dbReference type="Proteomes" id="UP000315353"/>
    </source>
</evidence>
<accession>A0AB73BAH0</accession>
<dbReference type="SMART" id="SM00062">
    <property type="entry name" value="PBPb"/>
    <property type="match status" value="1"/>
</dbReference>
<dbReference type="Gene3D" id="3.40.190.10">
    <property type="entry name" value="Periplasmic binding protein-like II"/>
    <property type="match status" value="2"/>
</dbReference>
<evidence type="ECO:0000259" key="2">
    <source>
        <dbReference type="SMART" id="SM00062"/>
    </source>
</evidence>
<keyword evidence="1" id="KW-0732">Signal</keyword>
<feature type="domain" description="Solute-binding protein family 3/N-terminal" evidence="2">
    <location>
        <begin position="89"/>
        <end position="308"/>
    </location>
</feature>
<dbReference type="AlphaFoldDB" id="A0AB73BAH0"/>
<evidence type="ECO:0000256" key="1">
    <source>
        <dbReference type="ARBA" id="ARBA00022729"/>
    </source>
</evidence>